<proteinExistence type="predicted"/>
<reference evidence="1 2" key="1">
    <citation type="journal article" date="2017" name="New Microbes New Infect">
        <title>Genome sequence of 'Leucobacter massiliensis' sp. nov. isolated from human pharynx after travel to the 2014 Hajj.</title>
        <authorList>
            <person name="Leangapichart T."/>
            <person name="Gautret P."/>
            <person name="Nguyen T.T."/>
            <person name="Armstrong N."/>
            <person name="Rolain J.M."/>
        </authorList>
    </citation>
    <scope>NUCLEOTIDE SEQUENCE [LARGE SCALE GENOMIC DNA]</scope>
    <source>
        <strain evidence="1 2">122RC15</strain>
    </source>
</reference>
<dbReference type="AlphaFoldDB" id="A0A2S9QP30"/>
<evidence type="ECO:0000313" key="2">
    <source>
        <dbReference type="Proteomes" id="UP000238650"/>
    </source>
</evidence>
<dbReference type="Proteomes" id="UP000238650">
    <property type="component" value="Unassembled WGS sequence"/>
</dbReference>
<sequence length="92" mass="9521">MGGAVTWGEARDLIEAAASDPSTALGAELAGWAYSASTLELLSLIAQVGDPKASKRLMPWALETPRRKKSDASAEEIAEATAALESGIVFSS</sequence>
<comment type="caution">
    <text evidence="1">The sequence shown here is derived from an EMBL/GenBank/DDBJ whole genome shotgun (WGS) entry which is preliminary data.</text>
</comment>
<dbReference type="EMBL" id="MWZD01000017">
    <property type="protein sequence ID" value="PRI11345.1"/>
    <property type="molecule type" value="Genomic_DNA"/>
</dbReference>
<dbReference type="OrthoDB" id="5076913at2"/>
<protein>
    <submittedName>
        <fullName evidence="1">Uncharacterized protein</fullName>
    </submittedName>
</protein>
<evidence type="ECO:0000313" key="1">
    <source>
        <dbReference type="EMBL" id="PRI11345.1"/>
    </source>
</evidence>
<gene>
    <name evidence="1" type="ORF">B4915_08510</name>
</gene>
<name>A0A2S9QP30_9MICO</name>
<accession>A0A2S9QP30</accession>
<keyword evidence="2" id="KW-1185">Reference proteome</keyword>
<organism evidence="1 2">
    <name type="scientific">Leucobacter massiliensis</name>
    <dbReference type="NCBI Taxonomy" id="1686285"/>
    <lineage>
        <taxon>Bacteria</taxon>
        <taxon>Bacillati</taxon>
        <taxon>Actinomycetota</taxon>
        <taxon>Actinomycetes</taxon>
        <taxon>Micrococcales</taxon>
        <taxon>Microbacteriaceae</taxon>
        <taxon>Leucobacter</taxon>
    </lineage>
</organism>